<feature type="domain" description="Glycolipid transfer protein" evidence="4">
    <location>
        <begin position="127"/>
        <end position="296"/>
    </location>
</feature>
<evidence type="ECO:0000256" key="1">
    <source>
        <dbReference type="ARBA" id="ARBA00007148"/>
    </source>
</evidence>
<dbReference type="GO" id="GO:1902388">
    <property type="term" value="F:ceramide 1-phosphate transfer activity"/>
    <property type="evidence" value="ECO:0007669"/>
    <property type="project" value="TreeGrafter"/>
</dbReference>
<reference evidence="5" key="1">
    <citation type="submission" date="2020-06" db="EMBL/GenBank/DDBJ databases">
        <authorList>
            <consortium name="Wellcome Sanger Institute Data Sharing"/>
        </authorList>
    </citation>
    <scope>NUCLEOTIDE SEQUENCE [LARGE SCALE GENOMIC DNA]</scope>
</reference>
<evidence type="ECO:0000256" key="2">
    <source>
        <dbReference type="SAM" id="MobiDB-lite"/>
    </source>
</evidence>
<proteinExistence type="inferred from homology"/>
<keyword evidence="6" id="KW-1185">Reference proteome</keyword>
<dbReference type="AlphaFoldDB" id="A0A8C5E9X8"/>
<dbReference type="Proteomes" id="UP000694680">
    <property type="component" value="Chromosome 14"/>
</dbReference>
<reference evidence="5" key="2">
    <citation type="submission" date="2025-08" db="UniProtKB">
        <authorList>
            <consortium name="Ensembl"/>
        </authorList>
    </citation>
    <scope>IDENTIFICATION</scope>
</reference>
<feature type="compositionally biased region" description="Acidic residues" evidence="2">
    <location>
        <begin position="12"/>
        <end position="28"/>
    </location>
</feature>
<comment type="similarity">
    <text evidence="1">Belongs to the GLTP family.</text>
</comment>
<feature type="compositionally biased region" description="Polar residues" evidence="2">
    <location>
        <begin position="1"/>
        <end position="10"/>
    </location>
</feature>
<dbReference type="Pfam" id="PF08718">
    <property type="entry name" value="GLTP"/>
    <property type="match status" value="1"/>
</dbReference>
<dbReference type="RefSeq" id="XP_028322287.1">
    <property type="nucleotide sequence ID" value="XM_028466486.1"/>
</dbReference>
<dbReference type="CTD" id="565337"/>
<gene>
    <name evidence="5" type="primary">gltpd2b</name>
</gene>
<sequence>MDSCETQRNNNIEEEEEEGEEEDKEEEIAEELEFSMGVKSKAAAAILVLLLFLGSLWLQGGLDYHWDSCLKGYNQVDQFHQLSNSSSGDGGGSEGPQALEPCPGQTFQVSLLLSHLMDAPAYTSDVLMQPYLSSWDELVRFMEALGPMVGLISKEIESKTSIIRDLAVLSEESPEAELVPNIRPINMGVSQQSSVYHSVRSMILGELKRGLVDFQHQTDSGCRTLLRLHRALLWLKLFLQKLGETPVAGRLRSPSELCREAYQNTLANHHTWLVRRAAEVAFIAMPERGFFFRLLCVQNQEQLGAVLGRVVQALSVVYDRTQSALEEHGMLELP</sequence>
<evidence type="ECO:0000313" key="5">
    <source>
        <dbReference type="Ensembl" id="ENSGWIP00000016818.1"/>
    </source>
</evidence>
<dbReference type="PANTHER" id="PTHR10219:SF93">
    <property type="entry name" value="CERAMIDE-1-PHOSPHATE TRANSFER PROTEIN"/>
    <property type="match status" value="1"/>
</dbReference>
<feature type="region of interest" description="Disordered" evidence="2">
    <location>
        <begin position="81"/>
        <end position="100"/>
    </location>
</feature>
<organism evidence="5 6">
    <name type="scientific">Gouania willdenowi</name>
    <name type="common">Blunt-snouted clingfish</name>
    <name type="synonym">Lepadogaster willdenowi</name>
    <dbReference type="NCBI Taxonomy" id="441366"/>
    <lineage>
        <taxon>Eukaryota</taxon>
        <taxon>Metazoa</taxon>
        <taxon>Chordata</taxon>
        <taxon>Craniata</taxon>
        <taxon>Vertebrata</taxon>
        <taxon>Euteleostomi</taxon>
        <taxon>Actinopterygii</taxon>
        <taxon>Neopterygii</taxon>
        <taxon>Teleostei</taxon>
        <taxon>Neoteleostei</taxon>
        <taxon>Acanthomorphata</taxon>
        <taxon>Ovalentaria</taxon>
        <taxon>Blenniimorphae</taxon>
        <taxon>Blenniiformes</taxon>
        <taxon>Gobiesocoidei</taxon>
        <taxon>Gobiesocidae</taxon>
        <taxon>Gobiesocinae</taxon>
        <taxon>Gouania</taxon>
    </lineage>
</organism>
<accession>A0A8C5E9X8</accession>
<evidence type="ECO:0000313" key="6">
    <source>
        <dbReference type="Proteomes" id="UP000694680"/>
    </source>
</evidence>
<dbReference type="GO" id="GO:0032691">
    <property type="term" value="P:negative regulation of interleukin-1 beta production"/>
    <property type="evidence" value="ECO:0007669"/>
    <property type="project" value="UniProtKB-ARBA"/>
</dbReference>
<dbReference type="Gene3D" id="1.10.3520.10">
    <property type="entry name" value="Glycolipid transfer protein"/>
    <property type="match status" value="1"/>
</dbReference>
<dbReference type="PANTHER" id="PTHR10219">
    <property type="entry name" value="GLYCOLIPID TRANSFER PROTEIN-RELATED"/>
    <property type="match status" value="1"/>
</dbReference>
<keyword evidence="3" id="KW-0812">Transmembrane</keyword>
<protein>
    <submittedName>
        <fullName evidence="5">Ceramide-1-phosphate transfer protein-like</fullName>
    </submittedName>
</protein>
<dbReference type="GO" id="GO:1902387">
    <property type="term" value="F:ceramide 1-phosphate binding"/>
    <property type="evidence" value="ECO:0007669"/>
    <property type="project" value="TreeGrafter"/>
</dbReference>
<keyword evidence="3" id="KW-1133">Transmembrane helix</keyword>
<feature type="region of interest" description="Disordered" evidence="2">
    <location>
        <begin position="1"/>
        <end position="28"/>
    </location>
</feature>
<evidence type="ECO:0000259" key="4">
    <source>
        <dbReference type="Pfam" id="PF08718"/>
    </source>
</evidence>
<keyword evidence="3" id="KW-0472">Membrane</keyword>
<feature type="transmembrane region" description="Helical" evidence="3">
    <location>
        <begin position="42"/>
        <end position="60"/>
    </location>
</feature>
<dbReference type="Ensembl" id="ENSGWIT00000018571.1">
    <property type="protein sequence ID" value="ENSGWIP00000016818.1"/>
    <property type="gene ID" value="ENSGWIG00000009413.1"/>
</dbReference>
<dbReference type="FunFam" id="1.10.3520.10:FF:000002">
    <property type="entry name" value="Ceramide-1-phosphate transfer protein"/>
    <property type="match status" value="1"/>
</dbReference>
<dbReference type="GeneID" id="114475562"/>
<dbReference type="GO" id="GO:0016020">
    <property type="term" value="C:membrane"/>
    <property type="evidence" value="ECO:0007669"/>
    <property type="project" value="TreeGrafter"/>
</dbReference>
<name>A0A8C5E9X8_GOUWI</name>
<dbReference type="SUPFAM" id="SSF110004">
    <property type="entry name" value="Glycolipid transfer protein, GLTP"/>
    <property type="match status" value="1"/>
</dbReference>
<reference evidence="5" key="3">
    <citation type="submission" date="2025-09" db="UniProtKB">
        <authorList>
            <consortium name="Ensembl"/>
        </authorList>
    </citation>
    <scope>IDENTIFICATION</scope>
</reference>
<dbReference type="InterPro" id="IPR036497">
    <property type="entry name" value="GLTP_sf"/>
</dbReference>
<dbReference type="OrthoDB" id="116883at2759"/>
<evidence type="ECO:0000256" key="3">
    <source>
        <dbReference type="SAM" id="Phobius"/>
    </source>
</evidence>
<dbReference type="InterPro" id="IPR014830">
    <property type="entry name" value="Glycolipid_transfer_prot_dom"/>
</dbReference>
<dbReference type="GO" id="GO:0005829">
    <property type="term" value="C:cytosol"/>
    <property type="evidence" value="ECO:0007669"/>
    <property type="project" value="TreeGrafter"/>
</dbReference>